<protein>
    <submittedName>
        <fullName evidence="8">Prolipoprotein diacylglyceryl transferase</fullName>
    </submittedName>
</protein>
<evidence type="ECO:0000256" key="3">
    <source>
        <dbReference type="ARBA" id="ARBA00022679"/>
    </source>
</evidence>
<feature type="transmembrane region" description="Helical" evidence="7">
    <location>
        <begin position="329"/>
        <end position="348"/>
    </location>
</feature>
<dbReference type="PANTHER" id="PTHR30589:SF0">
    <property type="entry name" value="PHOSPHATIDYLGLYCEROL--PROLIPOPROTEIN DIACYLGLYCERYL TRANSFERASE"/>
    <property type="match status" value="1"/>
</dbReference>
<feature type="transmembrane region" description="Helical" evidence="7">
    <location>
        <begin position="369"/>
        <end position="387"/>
    </location>
</feature>
<evidence type="ECO:0000256" key="5">
    <source>
        <dbReference type="ARBA" id="ARBA00022989"/>
    </source>
</evidence>
<feature type="transmembrane region" description="Helical" evidence="7">
    <location>
        <begin position="195"/>
        <end position="212"/>
    </location>
</feature>
<evidence type="ECO:0000256" key="2">
    <source>
        <dbReference type="ARBA" id="ARBA00022475"/>
    </source>
</evidence>
<dbReference type="Pfam" id="PF01790">
    <property type="entry name" value="LGT"/>
    <property type="match status" value="1"/>
</dbReference>
<keyword evidence="3 8" id="KW-0808">Transferase</keyword>
<evidence type="ECO:0000313" key="9">
    <source>
        <dbReference type="Proteomes" id="UP001060919"/>
    </source>
</evidence>
<dbReference type="Proteomes" id="UP001060919">
    <property type="component" value="Chromosome"/>
</dbReference>
<evidence type="ECO:0000256" key="6">
    <source>
        <dbReference type="ARBA" id="ARBA00023136"/>
    </source>
</evidence>
<dbReference type="GO" id="GO:0005886">
    <property type="term" value="C:plasma membrane"/>
    <property type="evidence" value="ECO:0007669"/>
    <property type="project" value="InterPro"/>
</dbReference>
<dbReference type="PANTHER" id="PTHR30589">
    <property type="entry name" value="PROLIPOPROTEIN DIACYLGLYCERYL TRANSFERASE"/>
    <property type="match status" value="1"/>
</dbReference>
<gene>
    <name evidence="8" type="ORF">AsAng_0053370</name>
</gene>
<keyword evidence="9" id="KW-1185">Reference proteome</keyword>
<keyword evidence="5 7" id="KW-1133">Transmembrane helix</keyword>
<feature type="transmembrane region" description="Helical" evidence="7">
    <location>
        <begin position="154"/>
        <end position="175"/>
    </location>
</feature>
<feature type="transmembrane region" description="Helical" evidence="7">
    <location>
        <begin position="307"/>
        <end position="323"/>
    </location>
</feature>
<keyword evidence="6 7" id="KW-0472">Membrane</keyword>
<accession>A0A916DVN1</accession>
<dbReference type="KEGG" id="aup:AsAng_0053370"/>
<dbReference type="GO" id="GO:0042158">
    <property type="term" value="P:lipoprotein biosynthetic process"/>
    <property type="evidence" value="ECO:0007669"/>
    <property type="project" value="InterPro"/>
</dbReference>
<reference evidence="8" key="1">
    <citation type="submission" date="2022-09" db="EMBL/GenBank/DDBJ databases">
        <title>Aureispira anguillicida sp. nov., isolated from Leptocephalus of Japanese eel Anguilla japonica.</title>
        <authorList>
            <person name="Yuasa K."/>
            <person name="Mekata T."/>
            <person name="Ikunari K."/>
        </authorList>
    </citation>
    <scope>NUCLEOTIDE SEQUENCE</scope>
    <source>
        <strain evidence="8">EL160426</strain>
    </source>
</reference>
<dbReference type="InterPro" id="IPR001640">
    <property type="entry name" value="Lgt"/>
</dbReference>
<proteinExistence type="inferred from homology"/>
<dbReference type="EMBL" id="AP026867">
    <property type="protein sequence ID" value="BDS14556.1"/>
    <property type="molecule type" value="Genomic_DNA"/>
</dbReference>
<keyword evidence="2" id="KW-1003">Cell membrane</keyword>
<dbReference type="GO" id="GO:0008961">
    <property type="term" value="F:phosphatidylglycerol-prolipoprotein diacylglyceryl transferase activity"/>
    <property type="evidence" value="ECO:0007669"/>
    <property type="project" value="InterPro"/>
</dbReference>
<feature type="transmembrane region" description="Helical" evidence="7">
    <location>
        <begin position="111"/>
        <end position="128"/>
    </location>
</feature>
<feature type="transmembrane region" description="Helical" evidence="7">
    <location>
        <begin position="72"/>
        <end position="91"/>
    </location>
</feature>
<comment type="similarity">
    <text evidence="1">Belongs to the Lgt family.</text>
</comment>
<sequence length="398" mass="44755">MYPNLRYAFYDIFGIDLPALALVQTYGFFLALTFLACGLALSLDLRRREKLGILEGIEEEQTVGKPLSIIDILTNALLGFVFGFKGVYALMNPAPFVGNDAKTYLLSMEHGSWVGGLVLALLFAYSKYREKQKELIEYPTPQTIQKLVMPHQRVSDIVIVAAISGIVGAKLLYMTEVDYVSWEAALRDFFSGSGLTVYGGFILAFFVVSYYIRSKKIPLSQMLDACAPAMILGTGLGRLGCHFSGDGDWGDPNRYAKPFSWIPDWLWGYTYPNNVINEGIPMEDCFYPAEFGNYCHILKEPVFPTPIYELIICLVIFAILWTIRHKVTLHGIVFSVYLIFTGLERFLLEMIRINDDYTVAGFSLSQAQYIAIVLFFIGIVLTAILLGKQRKMKDAEAE</sequence>
<evidence type="ECO:0000313" key="8">
    <source>
        <dbReference type="EMBL" id="BDS14556.1"/>
    </source>
</evidence>
<name>A0A916DVN1_9BACT</name>
<organism evidence="8 9">
    <name type="scientific">Aureispira anguillae</name>
    <dbReference type="NCBI Taxonomy" id="2864201"/>
    <lineage>
        <taxon>Bacteria</taxon>
        <taxon>Pseudomonadati</taxon>
        <taxon>Bacteroidota</taxon>
        <taxon>Saprospiria</taxon>
        <taxon>Saprospirales</taxon>
        <taxon>Saprospiraceae</taxon>
        <taxon>Aureispira</taxon>
    </lineage>
</organism>
<evidence type="ECO:0000256" key="7">
    <source>
        <dbReference type="SAM" id="Phobius"/>
    </source>
</evidence>
<feature type="transmembrane region" description="Helical" evidence="7">
    <location>
        <begin position="20"/>
        <end position="41"/>
    </location>
</feature>
<keyword evidence="4 7" id="KW-0812">Transmembrane</keyword>
<dbReference type="AlphaFoldDB" id="A0A916DVN1"/>
<dbReference type="RefSeq" id="WP_264789772.1">
    <property type="nucleotide sequence ID" value="NZ_AP026867.1"/>
</dbReference>
<evidence type="ECO:0000256" key="4">
    <source>
        <dbReference type="ARBA" id="ARBA00022692"/>
    </source>
</evidence>
<evidence type="ECO:0000256" key="1">
    <source>
        <dbReference type="ARBA" id="ARBA00007150"/>
    </source>
</evidence>